<dbReference type="InterPro" id="IPR032710">
    <property type="entry name" value="NTF2-like_dom_sf"/>
</dbReference>
<dbReference type="Gene3D" id="3.10.450.50">
    <property type="match status" value="1"/>
</dbReference>
<sequence>MASYSISRSDLHANLDAFWLAVKALSPTAPASAFEKYGSFLAPDCIVYQSGMGQPPSRGREAAVKAMRALLGYWELVEYRVRSRASSAPSAAGGRRIIVHEMDNKLRILGRTVEHFGETEVVEYDDNGLIVEYRLYCDPSPIREIFASVAAEKKEEKQ</sequence>
<evidence type="ECO:0000313" key="1">
    <source>
        <dbReference type="EMBL" id="KAL1874362.1"/>
    </source>
</evidence>
<protein>
    <recommendedName>
        <fullName evidence="3">SnoaL-like domain-containing protein</fullName>
    </recommendedName>
</protein>
<name>A0ABR3XFA2_9PEZI</name>
<evidence type="ECO:0000313" key="2">
    <source>
        <dbReference type="Proteomes" id="UP001586593"/>
    </source>
</evidence>
<dbReference type="SUPFAM" id="SSF54427">
    <property type="entry name" value="NTF2-like"/>
    <property type="match status" value="1"/>
</dbReference>
<keyword evidence="2" id="KW-1185">Reference proteome</keyword>
<reference evidence="1 2" key="1">
    <citation type="journal article" date="2024" name="Commun. Biol.">
        <title>Comparative genomic analysis of thermophilic fungi reveals convergent evolutionary adaptations and gene losses.</title>
        <authorList>
            <person name="Steindorff A.S."/>
            <person name="Aguilar-Pontes M.V."/>
            <person name="Robinson A.J."/>
            <person name="Andreopoulos B."/>
            <person name="LaButti K."/>
            <person name="Kuo A."/>
            <person name="Mondo S."/>
            <person name="Riley R."/>
            <person name="Otillar R."/>
            <person name="Haridas S."/>
            <person name="Lipzen A."/>
            <person name="Grimwood J."/>
            <person name="Schmutz J."/>
            <person name="Clum A."/>
            <person name="Reid I.D."/>
            <person name="Moisan M.C."/>
            <person name="Butler G."/>
            <person name="Nguyen T.T.M."/>
            <person name="Dewar K."/>
            <person name="Conant G."/>
            <person name="Drula E."/>
            <person name="Henrissat B."/>
            <person name="Hansel C."/>
            <person name="Singer S."/>
            <person name="Hutchinson M.I."/>
            <person name="de Vries R.P."/>
            <person name="Natvig D.O."/>
            <person name="Powell A.J."/>
            <person name="Tsang A."/>
            <person name="Grigoriev I.V."/>
        </authorList>
    </citation>
    <scope>NUCLEOTIDE SEQUENCE [LARGE SCALE GENOMIC DNA]</scope>
    <source>
        <strain evidence="1 2">ATCC 24622</strain>
    </source>
</reference>
<accession>A0ABR3XFA2</accession>
<organism evidence="1 2">
    <name type="scientific">Phialemonium thermophilum</name>
    <dbReference type="NCBI Taxonomy" id="223376"/>
    <lineage>
        <taxon>Eukaryota</taxon>
        <taxon>Fungi</taxon>
        <taxon>Dikarya</taxon>
        <taxon>Ascomycota</taxon>
        <taxon>Pezizomycotina</taxon>
        <taxon>Sordariomycetes</taxon>
        <taxon>Sordariomycetidae</taxon>
        <taxon>Cephalothecales</taxon>
        <taxon>Cephalothecaceae</taxon>
        <taxon>Phialemonium</taxon>
    </lineage>
</organism>
<dbReference type="Proteomes" id="UP001586593">
    <property type="component" value="Unassembled WGS sequence"/>
</dbReference>
<evidence type="ECO:0008006" key="3">
    <source>
        <dbReference type="Google" id="ProtNLM"/>
    </source>
</evidence>
<gene>
    <name evidence="1" type="ORF">VTK73DRAFT_445</name>
</gene>
<comment type="caution">
    <text evidence="1">The sequence shown here is derived from an EMBL/GenBank/DDBJ whole genome shotgun (WGS) entry which is preliminary data.</text>
</comment>
<dbReference type="EMBL" id="JAZHXJ010000108">
    <property type="protein sequence ID" value="KAL1874362.1"/>
    <property type="molecule type" value="Genomic_DNA"/>
</dbReference>
<proteinExistence type="predicted"/>